<keyword evidence="9" id="KW-0444">Lipid biosynthesis</keyword>
<comment type="catalytic activity">
    <reaction evidence="1 18">
        <text>a 1,2-diacyl-sn-glycero-3-phosphate + CTP + H(+) = a CDP-1,2-diacyl-sn-glycerol + diphosphate</text>
        <dbReference type="Rhea" id="RHEA:16229"/>
        <dbReference type="ChEBI" id="CHEBI:15378"/>
        <dbReference type="ChEBI" id="CHEBI:33019"/>
        <dbReference type="ChEBI" id="CHEBI:37563"/>
        <dbReference type="ChEBI" id="CHEBI:58332"/>
        <dbReference type="ChEBI" id="CHEBI:58608"/>
        <dbReference type="EC" id="2.7.7.41"/>
    </reaction>
</comment>
<name>F3KYP8_9GAMM</name>
<evidence type="ECO:0000256" key="3">
    <source>
        <dbReference type="ARBA" id="ARBA00005119"/>
    </source>
</evidence>
<dbReference type="EC" id="2.7.7.41" evidence="6 18"/>
<comment type="caution">
    <text evidence="19">The sequence shown here is derived from an EMBL/GenBank/DDBJ whole genome shotgun (WGS) entry which is preliminary data.</text>
</comment>
<keyword evidence="14" id="KW-0443">Lipid metabolism</keyword>
<evidence type="ECO:0000313" key="19">
    <source>
        <dbReference type="EMBL" id="EGG30812.1"/>
    </source>
</evidence>
<evidence type="ECO:0000313" key="20">
    <source>
        <dbReference type="Proteomes" id="UP000005615"/>
    </source>
</evidence>
<keyword evidence="15" id="KW-0472">Membrane</keyword>
<dbReference type="eggNOG" id="COG0575">
    <property type="taxonomic scope" value="Bacteria"/>
</dbReference>
<evidence type="ECO:0000256" key="10">
    <source>
        <dbReference type="ARBA" id="ARBA00022679"/>
    </source>
</evidence>
<dbReference type="EMBL" id="AEIG01000005">
    <property type="protein sequence ID" value="EGG30812.1"/>
    <property type="molecule type" value="Genomic_DNA"/>
</dbReference>
<dbReference type="InterPro" id="IPR000374">
    <property type="entry name" value="PC_trans"/>
</dbReference>
<comment type="subcellular location">
    <subcellularLocation>
        <location evidence="2">Cell membrane</location>
        <topology evidence="2">Multi-pass membrane protein</topology>
    </subcellularLocation>
</comment>
<dbReference type="PROSITE" id="PS01315">
    <property type="entry name" value="CDS"/>
    <property type="match status" value="1"/>
</dbReference>
<evidence type="ECO:0000256" key="14">
    <source>
        <dbReference type="ARBA" id="ARBA00023098"/>
    </source>
</evidence>
<dbReference type="Pfam" id="PF01148">
    <property type="entry name" value="CTP_transf_1"/>
    <property type="match status" value="1"/>
</dbReference>
<dbReference type="STRING" id="2518989.IMCC3088_2001"/>
<evidence type="ECO:0000256" key="6">
    <source>
        <dbReference type="ARBA" id="ARBA00012487"/>
    </source>
</evidence>
<reference evidence="19 20" key="1">
    <citation type="journal article" date="2011" name="J. Bacteriol.">
        <title>Genome sequence of strain IMCC3088, a proteorhodopsin-containing marine bacterium belonging to the OM60/NOR5 clade.</title>
        <authorList>
            <person name="Jang Y."/>
            <person name="Oh H.M."/>
            <person name="Kang I."/>
            <person name="Lee K."/>
            <person name="Yang S.J."/>
            <person name="Cho J.C."/>
        </authorList>
    </citation>
    <scope>NUCLEOTIDE SEQUENCE [LARGE SCALE GENOMIC DNA]</scope>
    <source>
        <strain evidence="19 20">IMCC3088</strain>
    </source>
</reference>
<keyword evidence="17" id="KW-1208">Phospholipid metabolism</keyword>
<evidence type="ECO:0000256" key="18">
    <source>
        <dbReference type="RuleBase" id="RU003938"/>
    </source>
</evidence>
<gene>
    <name evidence="19" type="ORF">IMCC3088_2001</name>
</gene>
<evidence type="ECO:0000256" key="4">
    <source>
        <dbReference type="ARBA" id="ARBA00005189"/>
    </source>
</evidence>
<dbReference type="GO" id="GO:0016024">
    <property type="term" value="P:CDP-diacylglycerol biosynthetic process"/>
    <property type="evidence" value="ECO:0007669"/>
    <property type="project" value="UniProtKB-UniPathway"/>
</dbReference>
<dbReference type="PANTHER" id="PTHR46382:SF1">
    <property type="entry name" value="PHOSPHATIDATE CYTIDYLYLTRANSFERASE"/>
    <property type="match status" value="1"/>
</dbReference>
<protein>
    <recommendedName>
        <fullName evidence="7 18">Phosphatidate cytidylyltransferase</fullName>
        <ecNumber evidence="6 18">2.7.7.41</ecNumber>
    </recommendedName>
</protein>
<keyword evidence="13" id="KW-1133">Transmembrane helix</keyword>
<dbReference type="Proteomes" id="UP000005615">
    <property type="component" value="Unassembled WGS sequence"/>
</dbReference>
<keyword evidence="16" id="KW-0594">Phospholipid biosynthesis</keyword>
<dbReference type="RefSeq" id="WP_009574515.1">
    <property type="nucleotide sequence ID" value="NZ_AEIG01000005.1"/>
</dbReference>
<sequence>MLMARIATAVPLALMFIGLVLFASPSLLAAVFGLFVLMGAWEWTRLSGLASFVLRSLFLVLIVAGLIAGSVQLQLLAQVQRLNVQSVMGVACLAWAVAMLWIKGYPSSAILWRSRVMRLIMGYLMLVPAWIAVMFLLSVPLGRVVLICMVATVVVADVGAYFSGRLLGRHKLAPNVSPGKTWEGFWGGFLACAGFGVLLWWLRPVEVSHLNLAAILAITLATALASVVGDLMVSMVKRESGHKDSGNLLPGHGGVLDRLDSICGAAPIFALGYMLANW</sequence>
<evidence type="ECO:0000256" key="16">
    <source>
        <dbReference type="ARBA" id="ARBA00023209"/>
    </source>
</evidence>
<evidence type="ECO:0000256" key="13">
    <source>
        <dbReference type="ARBA" id="ARBA00022989"/>
    </source>
</evidence>
<comment type="pathway">
    <text evidence="4">Lipid metabolism.</text>
</comment>
<keyword evidence="8" id="KW-1003">Cell membrane</keyword>
<evidence type="ECO:0000256" key="11">
    <source>
        <dbReference type="ARBA" id="ARBA00022692"/>
    </source>
</evidence>
<comment type="pathway">
    <text evidence="3 18">Phospholipid metabolism; CDP-diacylglycerol biosynthesis; CDP-diacylglycerol from sn-glycerol 3-phosphate: step 3/3.</text>
</comment>
<proteinExistence type="inferred from homology"/>
<dbReference type="OrthoDB" id="9799199at2"/>
<evidence type="ECO:0000256" key="12">
    <source>
        <dbReference type="ARBA" id="ARBA00022695"/>
    </source>
</evidence>
<dbReference type="PANTHER" id="PTHR46382">
    <property type="entry name" value="PHOSPHATIDATE CYTIDYLYLTRANSFERASE"/>
    <property type="match status" value="1"/>
</dbReference>
<dbReference type="UniPathway" id="UPA00557">
    <property type="reaction ID" value="UER00614"/>
</dbReference>
<dbReference type="AlphaFoldDB" id="F3KYP8"/>
<keyword evidence="10 18" id="KW-0808">Transferase</keyword>
<evidence type="ECO:0000256" key="7">
    <source>
        <dbReference type="ARBA" id="ARBA00019373"/>
    </source>
</evidence>
<keyword evidence="20" id="KW-1185">Reference proteome</keyword>
<evidence type="ECO:0000256" key="5">
    <source>
        <dbReference type="ARBA" id="ARBA00010185"/>
    </source>
</evidence>
<evidence type="ECO:0000256" key="1">
    <source>
        <dbReference type="ARBA" id="ARBA00001698"/>
    </source>
</evidence>
<evidence type="ECO:0000256" key="9">
    <source>
        <dbReference type="ARBA" id="ARBA00022516"/>
    </source>
</evidence>
<accession>F3KYP8</accession>
<evidence type="ECO:0000256" key="15">
    <source>
        <dbReference type="ARBA" id="ARBA00023136"/>
    </source>
</evidence>
<comment type="similarity">
    <text evidence="5 18">Belongs to the CDS family.</text>
</comment>
<evidence type="ECO:0000256" key="8">
    <source>
        <dbReference type="ARBA" id="ARBA00022475"/>
    </source>
</evidence>
<evidence type="ECO:0000256" key="17">
    <source>
        <dbReference type="ARBA" id="ARBA00023264"/>
    </source>
</evidence>
<organism evidence="19 20">
    <name type="scientific">Aequoribacter fuscus</name>
    <dbReference type="NCBI Taxonomy" id="2518989"/>
    <lineage>
        <taxon>Bacteria</taxon>
        <taxon>Pseudomonadati</taxon>
        <taxon>Pseudomonadota</taxon>
        <taxon>Gammaproteobacteria</taxon>
        <taxon>Cellvibrionales</taxon>
        <taxon>Halieaceae</taxon>
        <taxon>Aequoribacter</taxon>
    </lineage>
</organism>
<keyword evidence="12 18" id="KW-0548">Nucleotidyltransferase</keyword>
<keyword evidence="11 18" id="KW-0812">Transmembrane</keyword>
<evidence type="ECO:0000256" key="2">
    <source>
        <dbReference type="ARBA" id="ARBA00004651"/>
    </source>
</evidence>
<dbReference type="GO" id="GO:0004605">
    <property type="term" value="F:phosphatidate cytidylyltransferase activity"/>
    <property type="evidence" value="ECO:0007669"/>
    <property type="project" value="UniProtKB-EC"/>
</dbReference>
<dbReference type="GO" id="GO:0005886">
    <property type="term" value="C:plasma membrane"/>
    <property type="evidence" value="ECO:0007669"/>
    <property type="project" value="UniProtKB-SubCell"/>
</dbReference>